<sequence>MRGKGTYVNQAPQGEQKPPTSMSLFLNNAKSGVSLGFVNFKVISLERLMQKTIMGSFKCLAKIYNFYLKKKIKFHLRN</sequence>
<evidence type="ECO:0000256" key="1">
    <source>
        <dbReference type="SAM" id="MobiDB-lite"/>
    </source>
</evidence>
<dbReference type="InParanoid" id="E2C9K8"/>
<evidence type="ECO:0000313" key="3">
    <source>
        <dbReference type="Proteomes" id="UP000008237"/>
    </source>
</evidence>
<keyword evidence="3" id="KW-1185">Reference proteome</keyword>
<dbReference type="Proteomes" id="UP000008237">
    <property type="component" value="Unassembled WGS sequence"/>
</dbReference>
<organism evidence="3">
    <name type="scientific">Harpegnathos saltator</name>
    <name type="common">Jerdon's jumping ant</name>
    <dbReference type="NCBI Taxonomy" id="610380"/>
    <lineage>
        <taxon>Eukaryota</taxon>
        <taxon>Metazoa</taxon>
        <taxon>Ecdysozoa</taxon>
        <taxon>Arthropoda</taxon>
        <taxon>Hexapoda</taxon>
        <taxon>Insecta</taxon>
        <taxon>Pterygota</taxon>
        <taxon>Neoptera</taxon>
        <taxon>Endopterygota</taxon>
        <taxon>Hymenoptera</taxon>
        <taxon>Apocrita</taxon>
        <taxon>Aculeata</taxon>
        <taxon>Formicoidea</taxon>
        <taxon>Formicidae</taxon>
        <taxon>Ponerinae</taxon>
        <taxon>Ponerini</taxon>
        <taxon>Harpegnathos</taxon>
    </lineage>
</organism>
<dbReference type="EMBL" id="GL453868">
    <property type="protein sequence ID" value="EFN75347.1"/>
    <property type="molecule type" value="Genomic_DNA"/>
</dbReference>
<evidence type="ECO:0000313" key="2">
    <source>
        <dbReference type="EMBL" id="EFN75347.1"/>
    </source>
</evidence>
<dbReference type="AlphaFoldDB" id="E2C9K8"/>
<gene>
    <name evidence="2" type="ORF">EAI_06130</name>
</gene>
<name>E2C9K8_HARSA</name>
<protein>
    <submittedName>
        <fullName evidence="2">Uncharacterized protein</fullName>
    </submittedName>
</protein>
<reference evidence="2 3" key="1">
    <citation type="journal article" date="2010" name="Science">
        <title>Genomic comparison of the ants Camponotus floridanus and Harpegnathos saltator.</title>
        <authorList>
            <person name="Bonasio R."/>
            <person name="Zhang G."/>
            <person name="Ye C."/>
            <person name="Mutti N.S."/>
            <person name="Fang X."/>
            <person name="Qin N."/>
            <person name="Donahue G."/>
            <person name="Yang P."/>
            <person name="Li Q."/>
            <person name="Li C."/>
            <person name="Zhang P."/>
            <person name="Huang Z."/>
            <person name="Berger S.L."/>
            <person name="Reinberg D."/>
            <person name="Wang J."/>
            <person name="Liebig J."/>
        </authorList>
    </citation>
    <scope>NUCLEOTIDE SEQUENCE [LARGE SCALE GENOMIC DNA]</scope>
    <source>
        <strain evidence="2 3">R22 G/1</strain>
    </source>
</reference>
<accession>E2C9K8</accession>
<feature type="compositionally biased region" description="Polar residues" evidence="1">
    <location>
        <begin position="7"/>
        <end position="20"/>
    </location>
</feature>
<proteinExistence type="predicted"/>
<feature type="region of interest" description="Disordered" evidence="1">
    <location>
        <begin position="1"/>
        <end position="20"/>
    </location>
</feature>